<dbReference type="AlphaFoldDB" id="A0A1I0ED08"/>
<dbReference type="Proteomes" id="UP000198558">
    <property type="component" value="Unassembled WGS sequence"/>
</dbReference>
<keyword evidence="3" id="KW-1185">Reference proteome</keyword>
<reference evidence="1 4" key="3">
    <citation type="journal article" date="2020" name="Microbiome">
        <title>Single-cell genomics of uncultured bacteria reveals dietary fiber responders in the mouse gut microbiota.</title>
        <authorList>
            <person name="Chijiiwa R."/>
            <person name="Hosokawa M."/>
            <person name="Kogawa M."/>
            <person name="Nishikawa Y."/>
            <person name="Ide K."/>
            <person name="Sakanashi C."/>
            <person name="Takahashi K."/>
            <person name="Takeyama H."/>
        </authorList>
    </citation>
    <scope>NUCLEOTIDE SEQUENCE [LARGE SCALE GENOMIC DNA]</scope>
    <source>
        <strain evidence="1">IMSAGC_017</strain>
    </source>
</reference>
<evidence type="ECO:0000313" key="4">
    <source>
        <dbReference type="Proteomes" id="UP000490821"/>
    </source>
</evidence>
<sequence>MLARNKLLIGLTVASLMILFSECECVEDMMDNLKAKM</sequence>
<proteinExistence type="predicted"/>
<reference evidence="3" key="1">
    <citation type="submission" date="2016-10" db="EMBL/GenBank/DDBJ databases">
        <authorList>
            <person name="Varghese N."/>
            <person name="Submissions S."/>
        </authorList>
    </citation>
    <scope>NUCLEOTIDE SEQUENCE [LARGE SCALE GENOMIC DNA]</scope>
    <source>
        <strain evidence="3">DSM 1551</strain>
    </source>
</reference>
<accession>A0A1I0ED08</accession>
<reference evidence="2" key="2">
    <citation type="submission" date="2016-10" db="EMBL/GenBank/DDBJ databases">
        <authorList>
            <person name="de Groot N.N."/>
        </authorList>
    </citation>
    <scope>NUCLEOTIDE SEQUENCE [LARGE SCALE GENOMIC DNA]</scope>
    <source>
        <strain evidence="2">DSM 1551</strain>
    </source>
</reference>
<evidence type="ECO:0000313" key="3">
    <source>
        <dbReference type="Proteomes" id="UP000198558"/>
    </source>
</evidence>
<protein>
    <submittedName>
        <fullName evidence="2">Uncharacterized protein</fullName>
    </submittedName>
</protein>
<dbReference type="EMBL" id="BLMI01000133">
    <property type="protein sequence ID" value="GFI41072.1"/>
    <property type="molecule type" value="Genomic_DNA"/>
</dbReference>
<evidence type="ECO:0000313" key="2">
    <source>
        <dbReference type="EMBL" id="SET42654.1"/>
    </source>
</evidence>
<name>A0A1I0ED08_9FIRM</name>
<gene>
    <name evidence="1" type="ORF">IMSAGC017_01112</name>
    <name evidence="2" type="ORF">SAMN04489758_11055</name>
</gene>
<dbReference type="Proteomes" id="UP000490821">
    <property type="component" value="Unassembled WGS sequence"/>
</dbReference>
<organism evidence="2 3">
    <name type="scientific">Thomasclavelia cocleata</name>
    <dbReference type="NCBI Taxonomy" id="69824"/>
    <lineage>
        <taxon>Bacteria</taxon>
        <taxon>Bacillati</taxon>
        <taxon>Bacillota</taxon>
        <taxon>Erysipelotrichia</taxon>
        <taxon>Erysipelotrichales</taxon>
        <taxon>Coprobacillaceae</taxon>
        <taxon>Thomasclavelia</taxon>
    </lineage>
</organism>
<dbReference type="EMBL" id="FOIN01000010">
    <property type="protein sequence ID" value="SET42654.1"/>
    <property type="molecule type" value="Genomic_DNA"/>
</dbReference>
<evidence type="ECO:0000313" key="1">
    <source>
        <dbReference type="EMBL" id="GFI41072.1"/>
    </source>
</evidence>